<feature type="domain" description="Type II secretion system protein GspF" evidence="7">
    <location>
        <begin position="178"/>
        <end position="301"/>
    </location>
</feature>
<reference evidence="8" key="1">
    <citation type="journal article" date="2018" name="Int. J. Syst. Evol. Microbiol.">
        <title>Jatrophihabitans telluris sp. nov., isolated from sediment soil of lava forest wetlands and the emended description of the genus Jatrophihabitans.</title>
        <authorList>
            <person name="Lee K.C."/>
            <person name="Suh M.K."/>
            <person name="Eom M.K."/>
            <person name="Kim K.K."/>
            <person name="Kim J.S."/>
            <person name="Kim D.S."/>
            <person name="Ko S.H."/>
            <person name="Shin Y.K."/>
            <person name="Lee J.S."/>
        </authorList>
    </citation>
    <scope>NUCLEOTIDE SEQUENCE</scope>
    <source>
        <strain evidence="8">N237</strain>
    </source>
</reference>
<evidence type="ECO:0000313" key="9">
    <source>
        <dbReference type="Proteomes" id="UP001056336"/>
    </source>
</evidence>
<dbReference type="RefSeq" id="WP_249773401.1">
    <property type="nucleotide sequence ID" value="NZ_CP097332.1"/>
</dbReference>
<evidence type="ECO:0000256" key="3">
    <source>
        <dbReference type="ARBA" id="ARBA00022692"/>
    </source>
</evidence>
<evidence type="ECO:0000256" key="1">
    <source>
        <dbReference type="ARBA" id="ARBA00004651"/>
    </source>
</evidence>
<feature type="transmembrane region" description="Helical" evidence="6">
    <location>
        <begin position="136"/>
        <end position="157"/>
    </location>
</feature>
<dbReference type="InterPro" id="IPR018076">
    <property type="entry name" value="T2SS_GspF_dom"/>
</dbReference>
<dbReference type="PANTHER" id="PTHR35007:SF2">
    <property type="entry name" value="PILUS ASSEMBLE PROTEIN"/>
    <property type="match status" value="1"/>
</dbReference>
<evidence type="ECO:0000256" key="2">
    <source>
        <dbReference type="ARBA" id="ARBA00022475"/>
    </source>
</evidence>
<name>A0ABY4R2Y2_9ACTN</name>
<keyword evidence="3 6" id="KW-0812">Transmembrane</keyword>
<feature type="transmembrane region" description="Helical" evidence="6">
    <location>
        <begin position="6"/>
        <end position="26"/>
    </location>
</feature>
<sequence>MSAGWTGALLGFLVSAGLILAVRAAPPSRPIRLIDRVAPYVGDTPAPSKLLARPPSSKEPFAAIRRLAGPAVSDAVRWVDRLVGGSESVRRRLGGLASTATVEDFRVEQIIWGVAGTVSAGLLALLALAARGSADVVLVLIAAGIGAAAGVLARDWWLSRQLERREQAIVAEFPVVADLLALSVIAGEAPVDAVQRVCRLAEGELTHELGSALDAARAGAPITQALHEIAQRSTVESVIRFLDGLIVAIERGTPLAEVIRAQAADVREEAKRELLEAGSRKEIQMMAPVVFLILPVTILFALYPGLLTLSSLAS</sequence>
<comment type="subcellular location">
    <subcellularLocation>
        <location evidence="1">Cell membrane</location>
        <topology evidence="1">Multi-pass membrane protein</topology>
    </subcellularLocation>
</comment>
<proteinExistence type="predicted"/>
<dbReference type="Proteomes" id="UP001056336">
    <property type="component" value="Chromosome"/>
</dbReference>
<keyword evidence="2" id="KW-1003">Cell membrane</keyword>
<keyword evidence="5 6" id="KW-0472">Membrane</keyword>
<protein>
    <submittedName>
        <fullName evidence="8">Type II secretion system F family protein</fullName>
    </submittedName>
</protein>
<keyword evidence="4 6" id="KW-1133">Transmembrane helix</keyword>
<organism evidence="8 9">
    <name type="scientific">Jatrophihabitans telluris</name>
    <dbReference type="NCBI Taxonomy" id="2038343"/>
    <lineage>
        <taxon>Bacteria</taxon>
        <taxon>Bacillati</taxon>
        <taxon>Actinomycetota</taxon>
        <taxon>Actinomycetes</taxon>
        <taxon>Jatrophihabitantales</taxon>
        <taxon>Jatrophihabitantaceae</taxon>
        <taxon>Jatrophihabitans</taxon>
    </lineage>
</organism>
<evidence type="ECO:0000256" key="5">
    <source>
        <dbReference type="ARBA" id="ARBA00023136"/>
    </source>
</evidence>
<evidence type="ECO:0000256" key="4">
    <source>
        <dbReference type="ARBA" id="ARBA00022989"/>
    </source>
</evidence>
<dbReference type="EMBL" id="CP097332">
    <property type="protein sequence ID" value="UQX89505.1"/>
    <property type="molecule type" value="Genomic_DNA"/>
</dbReference>
<dbReference type="PANTHER" id="PTHR35007">
    <property type="entry name" value="INTEGRAL MEMBRANE PROTEIN-RELATED"/>
    <property type="match status" value="1"/>
</dbReference>
<feature type="transmembrane region" description="Helical" evidence="6">
    <location>
        <begin position="110"/>
        <end position="130"/>
    </location>
</feature>
<accession>A0ABY4R2Y2</accession>
<evidence type="ECO:0000256" key="6">
    <source>
        <dbReference type="SAM" id="Phobius"/>
    </source>
</evidence>
<evidence type="ECO:0000259" key="7">
    <source>
        <dbReference type="Pfam" id="PF00482"/>
    </source>
</evidence>
<gene>
    <name evidence="8" type="ORF">M6D93_05725</name>
</gene>
<reference evidence="8" key="2">
    <citation type="submission" date="2022-05" db="EMBL/GenBank/DDBJ databases">
        <authorList>
            <person name="Kim J.-S."/>
            <person name="Lee K."/>
            <person name="Suh M."/>
            <person name="Eom M."/>
            <person name="Kim J.-S."/>
            <person name="Kim D.-S."/>
            <person name="Ko S.-H."/>
            <person name="Shin Y."/>
            <person name="Lee J.-S."/>
        </authorList>
    </citation>
    <scope>NUCLEOTIDE SEQUENCE</scope>
    <source>
        <strain evidence="8">N237</strain>
    </source>
</reference>
<dbReference type="Pfam" id="PF00482">
    <property type="entry name" value="T2SSF"/>
    <property type="match status" value="1"/>
</dbReference>
<evidence type="ECO:0000313" key="8">
    <source>
        <dbReference type="EMBL" id="UQX89505.1"/>
    </source>
</evidence>
<keyword evidence="9" id="KW-1185">Reference proteome</keyword>
<feature type="transmembrane region" description="Helical" evidence="6">
    <location>
        <begin position="289"/>
        <end position="313"/>
    </location>
</feature>